<dbReference type="GeneID" id="9347981"/>
<name>D7EC14_METEZ</name>
<accession>D7EC14</accession>
<dbReference type="Pfam" id="PF05727">
    <property type="entry name" value="UPF0228"/>
    <property type="match status" value="1"/>
</dbReference>
<organism evidence="3 4">
    <name type="scientific">Methanohalobium evestigatum (strain ATCC BAA-1072 / DSM 3721 / NBRC 107634 / OCM 161 / Z-7303)</name>
    <dbReference type="NCBI Taxonomy" id="644295"/>
    <lineage>
        <taxon>Archaea</taxon>
        <taxon>Methanobacteriati</taxon>
        <taxon>Methanobacteriota</taxon>
        <taxon>Stenosarchaea group</taxon>
        <taxon>Methanomicrobia</taxon>
        <taxon>Methanosarcinales</taxon>
        <taxon>Methanosarcinaceae</taxon>
        <taxon>Methanohalobium</taxon>
    </lineage>
</organism>
<sequence>MSQIDKKVLIYFVFSIFVLLAVLINSSSHDIRIGGLYISFEEGTTEKYARSVIDDSNLREDIKLDYNINHLHNQYYLVVNQDKKSVLYNELMKANIWIRDEEVIKKGDNYLIVVSKSIANNKDFLDILSKQDLQLKKFVNCYIYFSKQPKDWVGYDKGQKIKKELLEKDKIIRVALVPIDG</sequence>
<keyword evidence="4" id="KW-1185">Reference proteome</keyword>
<dbReference type="InterPro" id="IPR008887">
    <property type="entry name" value="UPF0228"/>
</dbReference>
<keyword evidence="3" id="KW-0614">Plasmid</keyword>
<dbReference type="OrthoDB" id="136726at2157"/>
<keyword evidence="2" id="KW-0472">Membrane</keyword>
<dbReference type="AlphaFoldDB" id="D7EC14"/>
<protein>
    <submittedName>
        <fullName evidence="3">Uncharacterized protein</fullName>
    </submittedName>
</protein>
<feature type="transmembrane region" description="Helical" evidence="2">
    <location>
        <begin position="7"/>
        <end position="24"/>
    </location>
</feature>
<keyword evidence="2" id="KW-0812">Transmembrane</keyword>
<evidence type="ECO:0000313" key="4">
    <source>
        <dbReference type="Proteomes" id="UP000000391"/>
    </source>
</evidence>
<dbReference type="Proteomes" id="UP000000391">
    <property type="component" value="Plasmid pMETEV01"/>
</dbReference>
<comment type="similarity">
    <text evidence="1">Belongs to the UPF0228 family.</text>
</comment>
<dbReference type="EMBL" id="CP002070">
    <property type="protein sequence ID" value="ADI75136.1"/>
    <property type="molecule type" value="Genomic_DNA"/>
</dbReference>
<gene>
    <name evidence="3" type="ordered locus">Metev_2324</name>
</gene>
<evidence type="ECO:0000313" key="3">
    <source>
        <dbReference type="EMBL" id="ADI75136.1"/>
    </source>
</evidence>
<dbReference type="RefSeq" id="WP_013195701.1">
    <property type="nucleotide sequence ID" value="NC_014254.1"/>
</dbReference>
<evidence type="ECO:0000256" key="1">
    <source>
        <dbReference type="ARBA" id="ARBA00009746"/>
    </source>
</evidence>
<dbReference type="HOGENOM" id="CLU_106567_0_0_2"/>
<dbReference type="KEGG" id="mev:Metev_2324"/>
<geneLocation type="plasmid" evidence="3 4">
    <name>pMETEV01</name>
</geneLocation>
<reference evidence="3 4" key="1">
    <citation type="submission" date="2010-06" db="EMBL/GenBank/DDBJ databases">
        <title>Complete sequence plasmid of Methanohalobium evestigatum Z-7303.</title>
        <authorList>
            <consortium name="US DOE Joint Genome Institute"/>
            <person name="Lucas S."/>
            <person name="Copeland A."/>
            <person name="Lapidus A."/>
            <person name="Cheng J.-F."/>
            <person name="Bruce D."/>
            <person name="Goodwin L."/>
            <person name="Pitluck S."/>
            <person name="Saunders E."/>
            <person name="Detter J.C."/>
            <person name="Han C."/>
            <person name="Tapia R."/>
            <person name="Land M."/>
            <person name="Hauser L."/>
            <person name="Kyrpides N."/>
            <person name="Mikhailova N."/>
            <person name="Sieprawska-Lupa M."/>
            <person name="Whitman W.B."/>
            <person name="Anderson I."/>
            <person name="Woyke T."/>
        </authorList>
    </citation>
    <scope>NUCLEOTIDE SEQUENCE [LARGE SCALE GENOMIC DNA]</scope>
    <source>
        <strain evidence="4">ATCC BAA-1072 / DSM 3721 / NBRC 107634 / OCM 161 / Z-7303</strain>
        <plasmid evidence="4">Plasmid pMETEV01</plasmid>
    </source>
</reference>
<proteinExistence type="inferred from homology"/>
<keyword evidence="2" id="KW-1133">Transmembrane helix</keyword>
<evidence type="ECO:0000256" key="2">
    <source>
        <dbReference type="SAM" id="Phobius"/>
    </source>
</evidence>